<evidence type="ECO:0000256" key="4">
    <source>
        <dbReference type="ARBA" id="ARBA00022692"/>
    </source>
</evidence>
<evidence type="ECO:0000256" key="5">
    <source>
        <dbReference type="ARBA" id="ARBA00022989"/>
    </source>
</evidence>
<evidence type="ECO:0000256" key="2">
    <source>
        <dbReference type="ARBA" id="ARBA00010992"/>
    </source>
</evidence>
<comment type="subcellular location">
    <subcellularLocation>
        <location evidence="1">Membrane</location>
        <topology evidence="1">Multi-pass membrane protein</topology>
    </subcellularLocation>
</comment>
<dbReference type="NCBIfam" id="TIGR00879">
    <property type="entry name" value="SP"/>
    <property type="match status" value="1"/>
</dbReference>
<dbReference type="InterPro" id="IPR005829">
    <property type="entry name" value="Sugar_transporter_CS"/>
</dbReference>
<feature type="transmembrane region" description="Helical" evidence="9">
    <location>
        <begin position="7"/>
        <end position="32"/>
    </location>
</feature>
<reference evidence="11 12" key="1">
    <citation type="journal article" date="2024" name="Commun. Biol.">
        <title>Comparative genomic analysis of thermophilic fungi reveals convergent evolutionary adaptations and gene losses.</title>
        <authorList>
            <person name="Steindorff A.S."/>
            <person name="Aguilar-Pontes M.V."/>
            <person name="Robinson A.J."/>
            <person name="Andreopoulos B."/>
            <person name="LaButti K."/>
            <person name="Kuo A."/>
            <person name="Mondo S."/>
            <person name="Riley R."/>
            <person name="Otillar R."/>
            <person name="Haridas S."/>
            <person name="Lipzen A."/>
            <person name="Grimwood J."/>
            <person name="Schmutz J."/>
            <person name="Clum A."/>
            <person name="Reid I.D."/>
            <person name="Moisan M.C."/>
            <person name="Butler G."/>
            <person name="Nguyen T.T.M."/>
            <person name="Dewar K."/>
            <person name="Conant G."/>
            <person name="Drula E."/>
            <person name="Henrissat B."/>
            <person name="Hansel C."/>
            <person name="Singer S."/>
            <person name="Hutchinson M.I."/>
            <person name="de Vries R.P."/>
            <person name="Natvig D.O."/>
            <person name="Powell A.J."/>
            <person name="Tsang A."/>
            <person name="Grigoriev I.V."/>
        </authorList>
    </citation>
    <scope>NUCLEOTIDE SEQUENCE [LARGE SCALE GENOMIC DNA]</scope>
    <source>
        <strain evidence="11 12">ATCC 24622</strain>
    </source>
</reference>
<dbReference type="PROSITE" id="PS50850">
    <property type="entry name" value="MFS"/>
    <property type="match status" value="1"/>
</dbReference>
<dbReference type="Proteomes" id="UP001586593">
    <property type="component" value="Unassembled WGS sequence"/>
</dbReference>
<dbReference type="InterPro" id="IPR036259">
    <property type="entry name" value="MFS_trans_sf"/>
</dbReference>
<protein>
    <recommendedName>
        <fullName evidence="10">Major facilitator superfamily (MFS) profile domain-containing protein</fullName>
    </recommendedName>
</protein>
<evidence type="ECO:0000256" key="9">
    <source>
        <dbReference type="SAM" id="Phobius"/>
    </source>
</evidence>
<dbReference type="SUPFAM" id="SSF103473">
    <property type="entry name" value="MFS general substrate transporter"/>
    <property type="match status" value="1"/>
</dbReference>
<keyword evidence="6 9" id="KW-0472">Membrane</keyword>
<feature type="transmembrane region" description="Helical" evidence="9">
    <location>
        <begin position="158"/>
        <end position="178"/>
    </location>
</feature>
<comment type="caution">
    <text evidence="11">The sequence shown here is derived from an EMBL/GenBank/DDBJ whole genome shotgun (WGS) entry which is preliminary data.</text>
</comment>
<proteinExistence type="inferred from homology"/>
<feature type="transmembrane region" description="Helical" evidence="9">
    <location>
        <begin position="459"/>
        <end position="477"/>
    </location>
</feature>
<dbReference type="EMBL" id="JAZHXJ010001168">
    <property type="protein sequence ID" value="KAL1845272.1"/>
    <property type="molecule type" value="Genomic_DNA"/>
</dbReference>
<feature type="transmembrane region" description="Helical" evidence="9">
    <location>
        <begin position="280"/>
        <end position="301"/>
    </location>
</feature>
<dbReference type="PANTHER" id="PTHR48022">
    <property type="entry name" value="PLASTIDIC GLUCOSE TRANSPORTER 4"/>
    <property type="match status" value="1"/>
</dbReference>
<comment type="similarity">
    <text evidence="2 7">Belongs to the major facilitator superfamily. Sugar transporter (TC 2.A.1.1) family.</text>
</comment>
<keyword evidence="5 9" id="KW-1133">Transmembrane helix</keyword>
<keyword evidence="12" id="KW-1185">Reference proteome</keyword>
<evidence type="ECO:0000313" key="12">
    <source>
        <dbReference type="Proteomes" id="UP001586593"/>
    </source>
</evidence>
<feature type="transmembrane region" description="Helical" evidence="9">
    <location>
        <begin position="389"/>
        <end position="407"/>
    </location>
</feature>
<dbReference type="Pfam" id="PF00083">
    <property type="entry name" value="Sugar_tr"/>
    <property type="match status" value="1"/>
</dbReference>
<feature type="transmembrane region" description="Helical" evidence="9">
    <location>
        <begin position="344"/>
        <end position="369"/>
    </location>
</feature>
<feature type="transmembrane region" description="Helical" evidence="9">
    <location>
        <begin position="190"/>
        <end position="211"/>
    </location>
</feature>
<dbReference type="InterPro" id="IPR050360">
    <property type="entry name" value="MFS_Sugar_Transporters"/>
</dbReference>
<evidence type="ECO:0000259" key="10">
    <source>
        <dbReference type="PROSITE" id="PS50850"/>
    </source>
</evidence>
<evidence type="ECO:0000256" key="7">
    <source>
        <dbReference type="RuleBase" id="RU003346"/>
    </source>
</evidence>
<keyword evidence="3 7" id="KW-0813">Transport</keyword>
<gene>
    <name evidence="11" type="ORF">VTK73DRAFT_756</name>
</gene>
<dbReference type="Gene3D" id="1.20.1250.20">
    <property type="entry name" value="MFS general substrate transporter like domains"/>
    <property type="match status" value="1"/>
</dbReference>
<keyword evidence="4 9" id="KW-0812">Transmembrane</keyword>
<name>A0ABR3VUI1_9PEZI</name>
<evidence type="ECO:0000256" key="6">
    <source>
        <dbReference type="ARBA" id="ARBA00023136"/>
    </source>
</evidence>
<evidence type="ECO:0000256" key="8">
    <source>
        <dbReference type="SAM" id="MobiDB-lite"/>
    </source>
</evidence>
<dbReference type="PROSITE" id="PS00217">
    <property type="entry name" value="SUGAR_TRANSPORT_2"/>
    <property type="match status" value="1"/>
</dbReference>
<dbReference type="PROSITE" id="PS00216">
    <property type="entry name" value="SUGAR_TRANSPORT_1"/>
    <property type="match status" value="1"/>
</dbReference>
<dbReference type="PANTHER" id="PTHR48022:SF7">
    <property type="entry name" value="MAJOR FACILITATOR SUPERFAMILY (MFS) PROFILE DOMAIN-CONTAINING PROTEIN-RELATED"/>
    <property type="match status" value="1"/>
</dbReference>
<dbReference type="InterPro" id="IPR020846">
    <property type="entry name" value="MFS_dom"/>
</dbReference>
<feature type="domain" description="Major facilitator superfamily (MFS) profile" evidence="10">
    <location>
        <begin position="10"/>
        <end position="481"/>
    </location>
</feature>
<dbReference type="CDD" id="cd17356">
    <property type="entry name" value="MFS_HXT"/>
    <property type="match status" value="1"/>
</dbReference>
<evidence type="ECO:0000256" key="1">
    <source>
        <dbReference type="ARBA" id="ARBA00004141"/>
    </source>
</evidence>
<dbReference type="InterPro" id="IPR003663">
    <property type="entry name" value="Sugar/inositol_transpt"/>
</dbReference>
<dbReference type="PRINTS" id="PR00171">
    <property type="entry name" value="SUGRTRNSPORT"/>
</dbReference>
<organism evidence="11 12">
    <name type="scientific">Phialemonium thermophilum</name>
    <dbReference type="NCBI Taxonomy" id="223376"/>
    <lineage>
        <taxon>Eukaryota</taxon>
        <taxon>Fungi</taxon>
        <taxon>Dikarya</taxon>
        <taxon>Ascomycota</taxon>
        <taxon>Pezizomycotina</taxon>
        <taxon>Sordariomycetes</taxon>
        <taxon>Sordariomycetidae</taxon>
        <taxon>Cephalothecales</taxon>
        <taxon>Cephalothecaceae</taxon>
        <taxon>Phialemonium</taxon>
    </lineage>
</organism>
<feature type="transmembrane region" description="Helical" evidence="9">
    <location>
        <begin position="94"/>
        <end position="112"/>
    </location>
</feature>
<evidence type="ECO:0000313" key="11">
    <source>
        <dbReference type="EMBL" id="KAL1845272.1"/>
    </source>
</evidence>
<feature type="region of interest" description="Disordered" evidence="8">
    <location>
        <begin position="535"/>
        <end position="561"/>
    </location>
</feature>
<evidence type="ECO:0000256" key="3">
    <source>
        <dbReference type="ARBA" id="ARBA00022448"/>
    </source>
</evidence>
<dbReference type="InterPro" id="IPR005828">
    <property type="entry name" value="MFS_sugar_transport-like"/>
</dbReference>
<feature type="transmembrane region" description="Helical" evidence="9">
    <location>
        <begin position="428"/>
        <end position="447"/>
    </location>
</feature>
<accession>A0ABR3VUI1</accession>
<sequence length="561" mass="60838">MALSNNIYFITAVAVIGGALFGFDIASMSAILGTNQYKCYFNDGPDGPSLNGSPTCSGLTSLRQGGVTAAMPAGSWLGALISGFVTDRIGRKKAIMIGCVIWVIGSVLSCAAQDVAMLIVGRIVNGLSVGIESAQVPVYVSELARPSMRGRVVGSQQWAITWGILIMFYVSYGCSFIGGDPAVATNPAAFRVPWALQMLPAIGLFLGMIPLPESPRWLARKDRWEECLDVLARVHGRGDAHSPFVQTELAEIREMVELEARNQHITYLDLFAPRMLNRTLIGLFTQIWSQLTGMNVMMYYITYVFGMAGYKGNANLLASSIQYIINVLMTIPALLWIDRWGRRTVMLVGAALMGVWMYANAGIMASYGVVVPGGINGTPEESMALHGSAAKALIACTYLFVASYAPTWGPASWIYPPELFPLHLRGKGVALATSGNWAFNTALGLFTPTSFENIRWKTYIVFGVFCTAMFVHVFFVFPETAGKTLEETEAMFEDPHGIPYLGTPAWKTRVEFHKIAAVERGEIISEKLAGAKSVRAEEEGAGAHDAGSHKGSSENHHAETV</sequence>
<feature type="transmembrane region" description="Helical" evidence="9">
    <location>
        <begin position="321"/>
        <end position="337"/>
    </location>
</feature>